<dbReference type="PANTHER" id="PTHR33602:SF1">
    <property type="entry name" value="REGULATORY PROTEIN RECX FAMILY PROTEIN"/>
    <property type="match status" value="1"/>
</dbReference>
<evidence type="ECO:0000256" key="4">
    <source>
        <dbReference type="ARBA" id="ARBA00022490"/>
    </source>
</evidence>
<dbReference type="InterPro" id="IPR053925">
    <property type="entry name" value="RecX_HTH_3rd"/>
</dbReference>
<evidence type="ECO:0000313" key="7">
    <source>
        <dbReference type="EMBL" id="NGZ90435.1"/>
    </source>
</evidence>
<comment type="subcellular location">
    <subcellularLocation>
        <location evidence="1">Cytoplasm</location>
    </subcellularLocation>
</comment>
<dbReference type="GO" id="GO:0006282">
    <property type="term" value="P:regulation of DNA repair"/>
    <property type="evidence" value="ECO:0007669"/>
    <property type="project" value="InterPro"/>
</dbReference>
<proteinExistence type="inferred from homology"/>
<dbReference type="InterPro" id="IPR003783">
    <property type="entry name" value="Regulatory_RecX"/>
</dbReference>
<dbReference type="PANTHER" id="PTHR33602">
    <property type="entry name" value="REGULATORY PROTEIN RECX FAMILY PROTEIN"/>
    <property type="match status" value="1"/>
</dbReference>
<evidence type="ECO:0000313" key="8">
    <source>
        <dbReference type="Proteomes" id="UP000643701"/>
    </source>
</evidence>
<evidence type="ECO:0000259" key="6">
    <source>
        <dbReference type="Pfam" id="PF21981"/>
    </source>
</evidence>
<keyword evidence="8" id="KW-1185">Reference proteome</keyword>
<dbReference type="AlphaFoldDB" id="A0A967AJG5"/>
<evidence type="ECO:0000256" key="2">
    <source>
        <dbReference type="ARBA" id="ARBA00009695"/>
    </source>
</evidence>
<dbReference type="RefSeq" id="WP_166400676.1">
    <property type="nucleotide sequence ID" value="NZ_JAANAS010000072.1"/>
</dbReference>
<name>A0A967AJG5_9FLAO</name>
<comment type="caution">
    <text evidence="7">The sequence shown here is derived from an EMBL/GenBank/DDBJ whole genome shotgun (WGS) entry which is preliminary data.</text>
</comment>
<dbReference type="InterPro" id="IPR053924">
    <property type="entry name" value="RecX_HTH_2nd"/>
</dbReference>
<dbReference type="Pfam" id="PF02631">
    <property type="entry name" value="RecX_HTH2"/>
    <property type="match status" value="1"/>
</dbReference>
<dbReference type="InterPro" id="IPR036388">
    <property type="entry name" value="WH-like_DNA-bd_sf"/>
</dbReference>
<evidence type="ECO:0000256" key="1">
    <source>
        <dbReference type="ARBA" id="ARBA00004496"/>
    </source>
</evidence>
<gene>
    <name evidence="7" type="ORF">G7034_09235</name>
</gene>
<comment type="similarity">
    <text evidence="2">Belongs to the RecX family.</text>
</comment>
<dbReference type="Pfam" id="PF21981">
    <property type="entry name" value="RecX_HTH3"/>
    <property type="match status" value="1"/>
</dbReference>
<reference evidence="7" key="1">
    <citation type="submission" date="2020-03" db="EMBL/GenBank/DDBJ databases">
        <title>Psychroflexus Maritimus sp. nov., isolate from marine sediment.</title>
        <authorList>
            <person name="Zhong Y.-L."/>
        </authorList>
    </citation>
    <scope>NUCLEOTIDE SEQUENCE</scope>
    <source>
        <strain evidence="7">C1</strain>
    </source>
</reference>
<dbReference type="EMBL" id="JAANAS010000072">
    <property type="protein sequence ID" value="NGZ90435.1"/>
    <property type="molecule type" value="Genomic_DNA"/>
</dbReference>
<dbReference type="Proteomes" id="UP000643701">
    <property type="component" value="Unassembled WGS sequence"/>
</dbReference>
<keyword evidence="4" id="KW-0963">Cytoplasm</keyword>
<evidence type="ECO:0000256" key="3">
    <source>
        <dbReference type="ARBA" id="ARBA00018111"/>
    </source>
</evidence>
<dbReference type="GO" id="GO:0005737">
    <property type="term" value="C:cytoplasm"/>
    <property type="evidence" value="ECO:0007669"/>
    <property type="project" value="UniProtKB-SubCell"/>
</dbReference>
<organism evidence="7 8">
    <name type="scientific">Psychroflexus maritimus</name>
    <dbReference type="NCBI Taxonomy" id="2714865"/>
    <lineage>
        <taxon>Bacteria</taxon>
        <taxon>Pseudomonadati</taxon>
        <taxon>Bacteroidota</taxon>
        <taxon>Flavobacteriia</taxon>
        <taxon>Flavobacteriales</taxon>
        <taxon>Flavobacteriaceae</taxon>
        <taxon>Psychroflexus</taxon>
    </lineage>
</organism>
<feature type="domain" description="RecX second three-helical" evidence="5">
    <location>
        <begin position="61"/>
        <end position="98"/>
    </location>
</feature>
<accession>A0A967AJG5</accession>
<evidence type="ECO:0000259" key="5">
    <source>
        <dbReference type="Pfam" id="PF02631"/>
    </source>
</evidence>
<protein>
    <recommendedName>
        <fullName evidence="3">Regulatory protein RecX</fullName>
    </recommendedName>
</protein>
<dbReference type="Gene3D" id="1.10.10.10">
    <property type="entry name" value="Winged helix-like DNA-binding domain superfamily/Winged helix DNA-binding domain"/>
    <property type="match status" value="2"/>
</dbReference>
<sequence length="159" mass="19136">MDYSKKNKSYTLDEAKLRLAKYCTYQDRCHFEVEKKLNEMRMIPAAQEEIIIFLMQEGFLNEERFTRSFIRGKFYSKNWGKTKINQQLRLKRIPQSLIILCMDEIKPSDYFKTCLSLAEKKLKQLEGQITLKNKQKIQSYLYQKGYESELIYECLNELK</sequence>
<feature type="domain" description="RecX third three-helical" evidence="6">
    <location>
        <begin position="109"/>
        <end position="155"/>
    </location>
</feature>